<keyword evidence="1" id="KW-1133">Transmembrane helix</keyword>
<sequence length="79" mass="8532">NAVGKTRMATTDGIGFKAVLILIFPQGALAGSGCIADSKYPARRTMKWSGRNCLLLRLIPPEMKRPESPSIGCTLFSHL</sequence>
<reference evidence="2" key="1">
    <citation type="submission" date="2005-05" db="EMBL/GenBank/DDBJ databases">
        <authorList>
            <person name="Stapleton M."/>
            <person name="Carlson J."/>
            <person name="Chavez C."/>
            <person name="Frise E."/>
            <person name="George R."/>
            <person name="Pacleb J."/>
            <person name="Park S."/>
            <person name="Wan K."/>
            <person name="Yu C."/>
            <person name="Celniker S."/>
        </authorList>
    </citation>
    <scope>NUCLEOTIDE SEQUENCE</scope>
</reference>
<keyword evidence="1" id="KW-0812">Transmembrane</keyword>
<feature type="transmembrane region" description="Helical" evidence="1">
    <location>
        <begin position="14"/>
        <end position="36"/>
    </location>
</feature>
<proteinExistence type="evidence at transcript level"/>
<keyword evidence="1" id="KW-0472">Membrane</keyword>
<name>Q4V6R9_DROME</name>
<evidence type="ECO:0000256" key="1">
    <source>
        <dbReference type="SAM" id="Phobius"/>
    </source>
</evidence>
<protein>
    <submittedName>
        <fullName evidence="2">IP04932p</fullName>
    </submittedName>
</protein>
<evidence type="ECO:0000313" key="2">
    <source>
        <dbReference type="EMBL" id="AAY54653.1"/>
    </source>
</evidence>
<organism evidence="2">
    <name type="scientific">Drosophila melanogaster</name>
    <name type="common">Fruit fly</name>
    <dbReference type="NCBI Taxonomy" id="7227"/>
    <lineage>
        <taxon>Eukaryota</taxon>
        <taxon>Metazoa</taxon>
        <taxon>Ecdysozoa</taxon>
        <taxon>Arthropoda</taxon>
        <taxon>Hexapoda</taxon>
        <taxon>Insecta</taxon>
        <taxon>Pterygota</taxon>
        <taxon>Neoptera</taxon>
        <taxon>Endopterygota</taxon>
        <taxon>Diptera</taxon>
        <taxon>Brachycera</taxon>
        <taxon>Muscomorpha</taxon>
        <taxon>Ephydroidea</taxon>
        <taxon>Drosophilidae</taxon>
        <taxon>Drosophila</taxon>
        <taxon>Sophophora</taxon>
    </lineage>
</organism>
<accession>Q4V6R9</accession>
<feature type="non-terminal residue" evidence="2">
    <location>
        <position position="1"/>
    </location>
</feature>
<dbReference type="AlphaFoldDB" id="Q4V6R9"/>
<dbReference type="EMBL" id="BT022237">
    <property type="protein sequence ID" value="AAY54653.1"/>
    <property type="molecule type" value="mRNA"/>
</dbReference>